<evidence type="ECO:0000256" key="3">
    <source>
        <dbReference type="ARBA" id="ARBA00022691"/>
    </source>
</evidence>
<reference evidence="5 6" key="1">
    <citation type="journal article" date="2013" name="Genome Announc.">
        <title>Draft genome sequences for three mercury-methylating, sulfate-reducing bacteria.</title>
        <authorList>
            <person name="Brown S.D."/>
            <person name="Hurt R.A.Jr."/>
            <person name="Gilmour C.C."/>
            <person name="Elias D.A."/>
        </authorList>
    </citation>
    <scope>NUCLEOTIDE SEQUENCE [LARGE SCALE GENOMIC DNA]</scope>
    <source>
        <strain evidence="5 6">DSM 2059</strain>
    </source>
</reference>
<proteinExistence type="predicted"/>
<evidence type="ECO:0000313" key="6">
    <source>
        <dbReference type="Proteomes" id="UP000014977"/>
    </source>
</evidence>
<keyword evidence="3" id="KW-0949">S-adenosyl-L-methionine</keyword>
<keyword evidence="2 5" id="KW-0808">Transferase</keyword>
<organism evidence="5 6">
    <name type="scientific">Desulfococcus multivorans DSM 2059</name>
    <dbReference type="NCBI Taxonomy" id="1121405"/>
    <lineage>
        <taxon>Bacteria</taxon>
        <taxon>Pseudomonadati</taxon>
        <taxon>Thermodesulfobacteriota</taxon>
        <taxon>Desulfobacteria</taxon>
        <taxon>Desulfobacterales</taxon>
        <taxon>Desulfococcaceae</taxon>
        <taxon>Desulfococcus</taxon>
    </lineage>
</organism>
<dbReference type="EMBL" id="ATHJ01000022">
    <property type="protein sequence ID" value="EPR44600.1"/>
    <property type="molecule type" value="Genomic_DNA"/>
</dbReference>
<dbReference type="OrthoDB" id="9782767at2"/>
<feature type="domain" description="Methyltransferase type 11" evidence="4">
    <location>
        <begin position="60"/>
        <end position="146"/>
    </location>
</feature>
<accession>S7U678</accession>
<dbReference type="GO" id="GO:0032259">
    <property type="term" value="P:methylation"/>
    <property type="evidence" value="ECO:0007669"/>
    <property type="project" value="UniProtKB-KW"/>
</dbReference>
<dbReference type="RefSeq" id="WP_020875299.1">
    <property type="nucleotide sequence ID" value="NZ_ATHJ01000022.1"/>
</dbReference>
<gene>
    <name evidence="5" type="ORF">dsmv_1059</name>
</gene>
<dbReference type="InterPro" id="IPR029063">
    <property type="entry name" value="SAM-dependent_MTases_sf"/>
</dbReference>
<dbReference type="PANTHER" id="PTHR43464">
    <property type="entry name" value="METHYLTRANSFERASE"/>
    <property type="match status" value="1"/>
</dbReference>
<comment type="caution">
    <text evidence="5">The sequence shown here is derived from an EMBL/GenBank/DDBJ whole genome shotgun (WGS) entry which is preliminary data.</text>
</comment>
<sequence length="277" mass="31087">MNADFQIRIADGEPMGHVYTYSEAKALEQQQQKPGHLADIQSAHRLMARMLDPLRGESVLDIGCGTGLGLSALMDMGLRVSGLDPSPDMIDIAGRRLGNRADLHRGVAEDLPFEDNAFTYAVILNTLEFVDDPVKALEEAFRVAKDRVFIGFMNRHSVLVGGIRAQRVFVRNVYGDARFFSVWELKRMIRALAGSVPLSWRSVTRVPHPLGIFRRHRPPFHLFCKSPVSPFIGIGVTLVPRYRTRPLRLKCRTKPLQDTLTGMARVEWRPQDGSTAV</sequence>
<evidence type="ECO:0000256" key="2">
    <source>
        <dbReference type="ARBA" id="ARBA00022679"/>
    </source>
</evidence>
<dbReference type="Proteomes" id="UP000014977">
    <property type="component" value="Unassembled WGS sequence"/>
</dbReference>
<dbReference type="CDD" id="cd02440">
    <property type="entry name" value="AdoMet_MTases"/>
    <property type="match status" value="1"/>
</dbReference>
<keyword evidence="6" id="KW-1185">Reference proteome</keyword>
<dbReference type="SUPFAM" id="SSF53335">
    <property type="entry name" value="S-adenosyl-L-methionine-dependent methyltransferases"/>
    <property type="match status" value="1"/>
</dbReference>
<dbReference type="AlphaFoldDB" id="S7U678"/>
<name>S7U678_DESML</name>
<dbReference type="InterPro" id="IPR013216">
    <property type="entry name" value="Methyltransf_11"/>
</dbReference>
<evidence type="ECO:0000256" key="1">
    <source>
        <dbReference type="ARBA" id="ARBA00022603"/>
    </source>
</evidence>
<dbReference type="eggNOG" id="COG2226">
    <property type="taxonomic scope" value="Bacteria"/>
</dbReference>
<keyword evidence="1 5" id="KW-0489">Methyltransferase</keyword>
<evidence type="ECO:0000313" key="5">
    <source>
        <dbReference type="EMBL" id="EPR44600.1"/>
    </source>
</evidence>
<protein>
    <submittedName>
        <fullName evidence="5">Methyltransferase type 11</fullName>
    </submittedName>
</protein>
<dbReference type="PANTHER" id="PTHR43464:SF19">
    <property type="entry name" value="UBIQUINONE BIOSYNTHESIS O-METHYLTRANSFERASE, MITOCHONDRIAL"/>
    <property type="match status" value="1"/>
</dbReference>
<dbReference type="Pfam" id="PF08241">
    <property type="entry name" value="Methyltransf_11"/>
    <property type="match status" value="1"/>
</dbReference>
<dbReference type="GO" id="GO:0008757">
    <property type="term" value="F:S-adenosylmethionine-dependent methyltransferase activity"/>
    <property type="evidence" value="ECO:0007669"/>
    <property type="project" value="InterPro"/>
</dbReference>
<dbReference type="Gene3D" id="3.40.50.150">
    <property type="entry name" value="Vaccinia Virus protein VP39"/>
    <property type="match status" value="1"/>
</dbReference>
<dbReference type="STRING" id="897.B2D07_17190"/>
<evidence type="ECO:0000259" key="4">
    <source>
        <dbReference type="Pfam" id="PF08241"/>
    </source>
</evidence>